<dbReference type="EMBL" id="SOSA01000355">
    <property type="protein sequence ID" value="THC92155.1"/>
    <property type="molecule type" value="Genomic_DNA"/>
</dbReference>
<organism evidence="1 2">
    <name type="scientific">Aspergillus tanneri</name>
    <dbReference type="NCBI Taxonomy" id="1220188"/>
    <lineage>
        <taxon>Eukaryota</taxon>
        <taxon>Fungi</taxon>
        <taxon>Dikarya</taxon>
        <taxon>Ascomycota</taxon>
        <taxon>Pezizomycotina</taxon>
        <taxon>Eurotiomycetes</taxon>
        <taxon>Eurotiomycetidae</taxon>
        <taxon>Eurotiales</taxon>
        <taxon>Aspergillaceae</taxon>
        <taxon>Aspergillus</taxon>
        <taxon>Aspergillus subgen. Circumdati</taxon>
    </lineage>
</organism>
<evidence type="ECO:0000313" key="2">
    <source>
        <dbReference type="Proteomes" id="UP000308092"/>
    </source>
</evidence>
<accession>A0A4S3JB12</accession>
<gene>
    <name evidence="1" type="ORF">EYZ11_008370</name>
</gene>
<sequence length="108" mass="12869">MSRKRRQNPADAINTWALVRHLFSREQHHLQHIEKLEQSLSNAGRRNHEERSSYNSLHRLYDKLYRAHTALSAENQRLKHELAVLQCHHCHEQHQTPNIEGARVEELK</sequence>
<dbReference type="AlphaFoldDB" id="A0A4S3JB12"/>
<name>A0A4S3JB12_9EURO</name>
<reference evidence="1 2" key="1">
    <citation type="submission" date="2019-03" db="EMBL/GenBank/DDBJ databases">
        <title>The genome sequence of a newly discovered highly antifungal drug resistant Aspergillus species, Aspergillus tanneri NIH 1004.</title>
        <authorList>
            <person name="Mounaud S."/>
            <person name="Singh I."/>
            <person name="Joardar V."/>
            <person name="Pakala S."/>
            <person name="Pakala S."/>
            <person name="Venepally P."/>
            <person name="Hoover J."/>
            <person name="Nierman W."/>
            <person name="Chung J."/>
            <person name="Losada L."/>
        </authorList>
    </citation>
    <scope>NUCLEOTIDE SEQUENCE [LARGE SCALE GENOMIC DNA]</scope>
    <source>
        <strain evidence="1 2">NIH1004</strain>
    </source>
</reference>
<dbReference type="Proteomes" id="UP000308092">
    <property type="component" value="Unassembled WGS sequence"/>
</dbReference>
<comment type="caution">
    <text evidence="1">The sequence shown here is derived from an EMBL/GenBank/DDBJ whole genome shotgun (WGS) entry which is preliminary data.</text>
</comment>
<dbReference type="VEuPathDB" id="FungiDB:EYZ11_008370"/>
<protein>
    <submittedName>
        <fullName evidence="1">Uncharacterized protein</fullName>
    </submittedName>
</protein>
<proteinExistence type="predicted"/>
<evidence type="ECO:0000313" key="1">
    <source>
        <dbReference type="EMBL" id="THC92155.1"/>
    </source>
</evidence>
<keyword evidence="2" id="KW-1185">Reference proteome</keyword>